<sequence>MASVVPRFIVIESYQDVGYLSYIHEGGDADGFMRFMKLEVTSPYAKFEVESSNTEGLVHIRSCQSNKYWQRTSLPSFPAGAWTATTSKEKEEDESKESCTLLKFISVDPAANKFRIMHVQSGCYVCKWGSEDQKFDQGMLISYKETDWQGADVFTIIDWTSLVILPRHVAFKGCNDKYLCLYKVTSPYFGSDDIGESTVACEIIPVKDGNIRIKSSSTGQFFRCDAKWIWADTYDTATDHVDSLFRPVKIDNDKIALISLCTNKFCRMLSEDGFGDALAAVEPSVIKEAQITVDEPVMTRKIYDVKYDLDNSRIYDNAVIVVAQNSASNLTEEPSTLDVKLTYTDTKSSSWKSAFSLTLGMKTSINLDVPEIFDGNIEFSTQVQSGVEWGKVFESTTDLEVSHSIVVPPMSKVTVNLVATKGMCNVPFSYRQSDTLYDGSTVLTEVQGGTYYGSNYYGMKFEDNQRRYLQGPKSNLIYILQQERWVCLHVLSLLGFGL</sequence>
<comment type="caution">
    <text evidence="2">The sequence shown here is derived from an EMBL/GenBank/DDBJ whole genome shotgun (WGS) entry which is preliminary data.</text>
</comment>
<dbReference type="PANTHER" id="PTHR39244">
    <property type="entry name" value="NATTERIN-4"/>
    <property type="match status" value="1"/>
</dbReference>
<dbReference type="SMART" id="SM00791">
    <property type="entry name" value="Agglutinin"/>
    <property type="match status" value="2"/>
</dbReference>
<dbReference type="PANTHER" id="PTHR39244:SF5">
    <property type="entry name" value="NATTERIN-3-LIKE"/>
    <property type="match status" value="1"/>
</dbReference>
<evidence type="ECO:0000313" key="2">
    <source>
        <dbReference type="EMBL" id="KAE8662300.1"/>
    </source>
</evidence>
<dbReference type="CDD" id="cd00257">
    <property type="entry name" value="beta-trefoil_FSCN-like"/>
    <property type="match status" value="1"/>
</dbReference>
<protein>
    <recommendedName>
        <fullName evidence="1">Agglutinin domain-containing protein</fullName>
    </recommendedName>
</protein>
<evidence type="ECO:0000259" key="1">
    <source>
        <dbReference type="SMART" id="SM00791"/>
    </source>
</evidence>
<name>A0A6A2X1Q3_HIBSY</name>
<dbReference type="InterPro" id="IPR053237">
    <property type="entry name" value="Natterin_C"/>
</dbReference>
<dbReference type="OrthoDB" id="4948898at2759"/>
<dbReference type="Pfam" id="PF07468">
    <property type="entry name" value="Agglutinin"/>
    <property type="match status" value="2"/>
</dbReference>
<accession>A0A6A2X1Q3</accession>
<dbReference type="Proteomes" id="UP000436088">
    <property type="component" value="Unassembled WGS sequence"/>
</dbReference>
<dbReference type="Gene3D" id="2.170.15.10">
    <property type="entry name" value="Proaerolysin, chain A, domain 3"/>
    <property type="match status" value="1"/>
</dbReference>
<dbReference type="InterPro" id="IPR008998">
    <property type="entry name" value="Agglutinin"/>
</dbReference>
<reference evidence="2" key="1">
    <citation type="submission" date="2019-09" db="EMBL/GenBank/DDBJ databases">
        <title>Draft genome information of white flower Hibiscus syriacus.</title>
        <authorList>
            <person name="Kim Y.-M."/>
        </authorList>
    </citation>
    <scope>NUCLEOTIDE SEQUENCE [LARGE SCALE GENOMIC DNA]</scope>
    <source>
        <strain evidence="2">YM2019G1</strain>
    </source>
</reference>
<dbReference type="Gene3D" id="2.80.10.50">
    <property type="match status" value="2"/>
</dbReference>
<feature type="domain" description="Agglutinin" evidence="1">
    <location>
        <begin position="3"/>
        <end position="158"/>
    </location>
</feature>
<dbReference type="SUPFAM" id="SSF50382">
    <property type="entry name" value="Agglutinin"/>
    <property type="match status" value="2"/>
</dbReference>
<gene>
    <name evidence="2" type="ORF">F3Y22_tig00113548pilonHSYRG00073</name>
</gene>
<keyword evidence="3" id="KW-1185">Reference proteome</keyword>
<organism evidence="2 3">
    <name type="scientific">Hibiscus syriacus</name>
    <name type="common">Rose of Sharon</name>
    <dbReference type="NCBI Taxonomy" id="106335"/>
    <lineage>
        <taxon>Eukaryota</taxon>
        <taxon>Viridiplantae</taxon>
        <taxon>Streptophyta</taxon>
        <taxon>Embryophyta</taxon>
        <taxon>Tracheophyta</taxon>
        <taxon>Spermatophyta</taxon>
        <taxon>Magnoliopsida</taxon>
        <taxon>eudicotyledons</taxon>
        <taxon>Gunneridae</taxon>
        <taxon>Pentapetalae</taxon>
        <taxon>rosids</taxon>
        <taxon>malvids</taxon>
        <taxon>Malvales</taxon>
        <taxon>Malvaceae</taxon>
        <taxon>Malvoideae</taxon>
        <taxon>Hibiscus</taxon>
    </lineage>
</organism>
<evidence type="ECO:0000313" key="3">
    <source>
        <dbReference type="Proteomes" id="UP000436088"/>
    </source>
</evidence>
<dbReference type="EMBL" id="VEPZ02001714">
    <property type="protein sequence ID" value="KAE8662300.1"/>
    <property type="molecule type" value="Genomic_DNA"/>
</dbReference>
<dbReference type="SUPFAM" id="SSF56973">
    <property type="entry name" value="Aerolisin/ETX pore-forming domain"/>
    <property type="match status" value="1"/>
</dbReference>
<proteinExistence type="predicted"/>
<dbReference type="CDD" id="cd20216">
    <property type="entry name" value="PFM_HFR-2-like"/>
    <property type="match status" value="1"/>
</dbReference>
<dbReference type="InterPro" id="IPR036242">
    <property type="entry name" value="Agglutinin_dom_sf"/>
</dbReference>
<feature type="domain" description="Agglutinin" evidence="1">
    <location>
        <begin position="163"/>
        <end position="295"/>
    </location>
</feature>
<dbReference type="AlphaFoldDB" id="A0A6A2X1Q3"/>